<organism evidence="1 2">
    <name type="scientific">Bacillus carboniphilus</name>
    <dbReference type="NCBI Taxonomy" id="86663"/>
    <lineage>
        <taxon>Bacteria</taxon>
        <taxon>Bacillati</taxon>
        <taxon>Bacillota</taxon>
        <taxon>Bacilli</taxon>
        <taxon>Bacillales</taxon>
        <taxon>Bacillaceae</taxon>
        <taxon>Bacillus</taxon>
    </lineage>
</organism>
<evidence type="ECO:0000313" key="2">
    <source>
        <dbReference type="Proteomes" id="UP001197974"/>
    </source>
</evidence>
<dbReference type="Gene3D" id="3.30.470.20">
    <property type="entry name" value="ATP-grasp fold, B domain"/>
    <property type="match status" value="1"/>
</dbReference>
<sequence length="139" mass="15791">MDFRILCHQRQLHKWTITSSIARVSAENQIVSNLAQGGQLYKTSTLLNTLFDEKKAYHIRKLLHEVASEIVYAISQNAEGIYAELGVDLAIDEDGKPWVIEVNTKPSKLTEMANHQSRIRPSAKAIIDTCFLFSSFKER</sequence>
<reference evidence="1 2" key="1">
    <citation type="submission" date="2023-06" db="EMBL/GenBank/DDBJ databases">
        <title>Five Gram-positive bacteria isolated from mangrove sediments in Shenzhen, Guangdong, China.</title>
        <authorList>
            <person name="Yu S."/>
            <person name="Zheng W."/>
            <person name="Huang Y."/>
        </authorList>
    </citation>
    <scope>NUCLEOTIDE SEQUENCE [LARGE SCALE GENOMIC DNA]</scope>
    <source>
        <strain evidence="1 2">SaN35-3</strain>
    </source>
</reference>
<name>A0ABY9JTU2_9BACI</name>
<evidence type="ECO:0000313" key="1">
    <source>
        <dbReference type="EMBL" id="WLR42805.1"/>
    </source>
</evidence>
<keyword evidence="2" id="KW-1185">Reference proteome</keyword>
<accession>A0ABY9JTU2</accession>
<dbReference type="Proteomes" id="UP001197974">
    <property type="component" value="Chromosome"/>
</dbReference>
<dbReference type="SUPFAM" id="SSF56059">
    <property type="entry name" value="Glutathione synthetase ATP-binding domain-like"/>
    <property type="match status" value="1"/>
</dbReference>
<dbReference type="EMBL" id="CP129013">
    <property type="protein sequence ID" value="WLR42805.1"/>
    <property type="molecule type" value="Genomic_DNA"/>
</dbReference>
<dbReference type="RefSeq" id="WP_306019810.1">
    <property type="nucleotide sequence ID" value="NZ_CP129013.1"/>
</dbReference>
<proteinExistence type="predicted"/>
<dbReference type="Pfam" id="PF14398">
    <property type="entry name" value="ATPgrasp_YheCD"/>
    <property type="match status" value="1"/>
</dbReference>
<gene>
    <name evidence="1" type="ORF">LC087_00745</name>
</gene>
<dbReference type="InterPro" id="IPR026838">
    <property type="entry name" value="YheC/D"/>
</dbReference>
<protein>
    <submittedName>
        <fullName evidence="1">YheC/YheD family protein</fullName>
    </submittedName>
</protein>